<feature type="binding site" evidence="1">
    <location>
        <position position="67"/>
    </location>
    <ligand>
        <name>Zn(2+)</name>
        <dbReference type="ChEBI" id="CHEBI:29105"/>
    </ligand>
</feature>
<dbReference type="Pfam" id="PF07776">
    <property type="entry name" value="zf-AD"/>
    <property type="match status" value="1"/>
</dbReference>
<keyword evidence="1" id="KW-0479">Metal-binding</keyword>
<feature type="binding site" evidence="1">
    <location>
        <position position="14"/>
    </location>
    <ligand>
        <name>Zn(2+)</name>
        <dbReference type="ChEBI" id="CHEBI:29105"/>
    </ligand>
</feature>
<dbReference type="AlphaFoldDB" id="A0A811U2W2"/>
<keyword evidence="1" id="KW-0863">Zinc-finger</keyword>
<proteinExistence type="predicted"/>
<dbReference type="GO" id="GO:0005634">
    <property type="term" value="C:nucleus"/>
    <property type="evidence" value="ECO:0007669"/>
    <property type="project" value="InterPro"/>
</dbReference>
<gene>
    <name evidence="4" type="ORF">CCAP1982_LOCUS706</name>
</gene>
<feature type="region of interest" description="Disordered" evidence="2">
    <location>
        <begin position="374"/>
        <end position="412"/>
    </location>
</feature>
<organism evidence="4 5">
    <name type="scientific">Ceratitis capitata</name>
    <name type="common">Mediterranean fruit fly</name>
    <name type="synonym">Tephritis capitata</name>
    <dbReference type="NCBI Taxonomy" id="7213"/>
    <lineage>
        <taxon>Eukaryota</taxon>
        <taxon>Metazoa</taxon>
        <taxon>Ecdysozoa</taxon>
        <taxon>Arthropoda</taxon>
        <taxon>Hexapoda</taxon>
        <taxon>Insecta</taxon>
        <taxon>Pterygota</taxon>
        <taxon>Neoptera</taxon>
        <taxon>Endopterygota</taxon>
        <taxon>Diptera</taxon>
        <taxon>Brachycera</taxon>
        <taxon>Muscomorpha</taxon>
        <taxon>Tephritoidea</taxon>
        <taxon>Tephritidae</taxon>
        <taxon>Ceratitis</taxon>
        <taxon>Ceratitis</taxon>
    </lineage>
</organism>
<evidence type="ECO:0000256" key="2">
    <source>
        <dbReference type="SAM" id="MobiDB-lite"/>
    </source>
</evidence>
<evidence type="ECO:0000313" key="4">
    <source>
        <dbReference type="EMBL" id="CAD6991803.1"/>
    </source>
</evidence>
<keyword evidence="5" id="KW-1185">Reference proteome</keyword>
<dbReference type="PROSITE" id="PS51915">
    <property type="entry name" value="ZAD"/>
    <property type="match status" value="1"/>
</dbReference>
<sequence>MTTHQSTALRCRTCLNGTDNTFHSLQGKLVKEGCERSTLAGFLWKICKMDNTSEKSKRLPQQICSSCLRKLKISFSFVTQVEEVNNQMLARLGISKDRDAEISVIQEYDTDDNDMEIDSIFKAEESYIDCSKSFQQFHEDPISISSKASKHDETRVENNSDKCKSPQCDYVEYGNDKNKQICKNECHREMKAILHNMMSLQRLMNANLKNVKRATQKKKIKKQQGTESRESVASWFPILTAEEAQTVEDKLKIDGYSEDFVRYLRRNKDKSLNDALRAIFDDDLMENYNLDGRLGKLPLLKLNSIINCLREVYSDKTNLDFFKAIRRYICLCHNRCTQKRYTNRKKLRDCSFEFQNLTYENCVDPPEIEPTKMQHENEMAGEKDESDSEETLSCGSIPNLSEKSFDRATSCSPKSIEQENSYTAKIKEIPFLFPLITQDQLLKLEENILDTVYSNQVCEHLKELKAKSGNVDGVMRKIFTDELITKYNFDGLHGGNCIRDLNLVSDCLLNAFSDISRAEFLTNVRSYIALSHSRTESRRKRQKIILSPKGTRVFMFSFVNFLNVYNKHFTLPATSEWSLYFMS</sequence>
<dbReference type="GO" id="GO:0008270">
    <property type="term" value="F:zinc ion binding"/>
    <property type="evidence" value="ECO:0007669"/>
    <property type="project" value="UniProtKB-UniRule"/>
</dbReference>
<dbReference type="Proteomes" id="UP000606786">
    <property type="component" value="Unassembled WGS sequence"/>
</dbReference>
<name>A0A811U2W2_CERCA</name>
<evidence type="ECO:0000259" key="3">
    <source>
        <dbReference type="PROSITE" id="PS51915"/>
    </source>
</evidence>
<feature type="compositionally biased region" description="Polar residues" evidence="2">
    <location>
        <begin position="391"/>
        <end position="412"/>
    </location>
</feature>
<dbReference type="SMART" id="SM00868">
    <property type="entry name" value="zf-AD"/>
    <property type="match status" value="1"/>
</dbReference>
<reference evidence="4" key="1">
    <citation type="submission" date="2020-11" db="EMBL/GenBank/DDBJ databases">
        <authorList>
            <person name="Whitehead M."/>
        </authorList>
    </citation>
    <scope>NUCLEOTIDE SEQUENCE</scope>
    <source>
        <strain evidence="4">EGII</strain>
    </source>
</reference>
<feature type="binding site" evidence="1">
    <location>
        <position position="64"/>
    </location>
    <ligand>
        <name>Zn(2+)</name>
        <dbReference type="ChEBI" id="CHEBI:29105"/>
    </ligand>
</feature>
<feature type="domain" description="ZAD" evidence="3">
    <location>
        <begin position="9"/>
        <end position="91"/>
    </location>
</feature>
<feature type="binding site" evidence="1">
    <location>
        <position position="11"/>
    </location>
    <ligand>
        <name>Zn(2+)</name>
        <dbReference type="ChEBI" id="CHEBI:29105"/>
    </ligand>
</feature>
<comment type="caution">
    <text evidence="4">The sequence shown here is derived from an EMBL/GenBank/DDBJ whole genome shotgun (WGS) entry which is preliminary data.</text>
</comment>
<feature type="compositionally biased region" description="Basic and acidic residues" evidence="2">
    <location>
        <begin position="374"/>
        <end position="383"/>
    </location>
</feature>
<dbReference type="InterPro" id="IPR032071">
    <property type="entry name" value="DUF4806"/>
</dbReference>
<evidence type="ECO:0000256" key="1">
    <source>
        <dbReference type="PROSITE-ProRule" id="PRU01263"/>
    </source>
</evidence>
<dbReference type="SUPFAM" id="SSF57716">
    <property type="entry name" value="Glucocorticoid receptor-like (DNA-binding domain)"/>
    <property type="match status" value="1"/>
</dbReference>
<accession>A0A811U2W2</accession>
<dbReference type="EMBL" id="CAJHJT010000001">
    <property type="protein sequence ID" value="CAD6991803.1"/>
    <property type="molecule type" value="Genomic_DNA"/>
</dbReference>
<keyword evidence="1" id="KW-0862">Zinc</keyword>
<dbReference type="InterPro" id="IPR012934">
    <property type="entry name" value="Znf_AD"/>
</dbReference>
<dbReference type="Pfam" id="PF16064">
    <property type="entry name" value="DUF4806"/>
    <property type="match status" value="2"/>
</dbReference>
<protein>
    <submittedName>
        <fullName evidence="4">(Mediterranean fruit fly) hypothetical protein</fullName>
    </submittedName>
</protein>
<evidence type="ECO:0000313" key="5">
    <source>
        <dbReference type="Proteomes" id="UP000606786"/>
    </source>
</evidence>
<dbReference type="OrthoDB" id="8051375at2759"/>